<dbReference type="EMBL" id="KN880477">
    <property type="protein sequence ID" value="KIY69830.1"/>
    <property type="molecule type" value="Genomic_DNA"/>
</dbReference>
<feature type="compositionally biased region" description="Pro residues" evidence="1">
    <location>
        <begin position="154"/>
        <end position="169"/>
    </location>
</feature>
<feature type="region of interest" description="Disordered" evidence="1">
    <location>
        <begin position="134"/>
        <end position="173"/>
    </location>
</feature>
<organism evidence="2 3">
    <name type="scientific">Cylindrobasidium torrendii FP15055 ss-10</name>
    <dbReference type="NCBI Taxonomy" id="1314674"/>
    <lineage>
        <taxon>Eukaryota</taxon>
        <taxon>Fungi</taxon>
        <taxon>Dikarya</taxon>
        <taxon>Basidiomycota</taxon>
        <taxon>Agaricomycotina</taxon>
        <taxon>Agaricomycetes</taxon>
        <taxon>Agaricomycetidae</taxon>
        <taxon>Agaricales</taxon>
        <taxon>Marasmiineae</taxon>
        <taxon>Physalacriaceae</taxon>
        <taxon>Cylindrobasidium</taxon>
    </lineage>
</organism>
<dbReference type="Proteomes" id="UP000054007">
    <property type="component" value="Unassembled WGS sequence"/>
</dbReference>
<protein>
    <submittedName>
        <fullName evidence="2">Uncharacterized protein</fullName>
    </submittedName>
</protein>
<proteinExistence type="predicted"/>
<name>A0A0D7BHY4_9AGAR</name>
<feature type="compositionally biased region" description="Low complexity" evidence="1">
    <location>
        <begin position="84"/>
        <end position="95"/>
    </location>
</feature>
<accession>A0A0D7BHY4</accession>
<gene>
    <name evidence="2" type="ORF">CYLTODRAFT_420272</name>
</gene>
<reference evidence="2 3" key="1">
    <citation type="journal article" date="2015" name="Fungal Genet. Biol.">
        <title>Evolution of novel wood decay mechanisms in Agaricales revealed by the genome sequences of Fistulina hepatica and Cylindrobasidium torrendii.</title>
        <authorList>
            <person name="Floudas D."/>
            <person name="Held B.W."/>
            <person name="Riley R."/>
            <person name="Nagy L.G."/>
            <person name="Koehler G."/>
            <person name="Ransdell A.S."/>
            <person name="Younus H."/>
            <person name="Chow J."/>
            <person name="Chiniquy J."/>
            <person name="Lipzen A."/>
            <person name="Tritt A."/>
            <person name="Sun H."/>
            <person name="Haridas S."/>
            <person name="LaButti K."/>
            <person name="Ohm R.A."/>
            <person name="Kues U."/>
            <person name="Blanchette R.A."/>
            <person name="Grigoriev I.V."/>
            <person name="Minto R.E."/>
            <person name="Hibbett D.S."/>
        </authorList>
    </citation>
    <scope>NUCLEOTIDE SEQUENCE [LARGE SCALE GENOMIC DNA]</scope>
    <source>
        <strain evidence="2 3">FP15055 ss-10</strain>
    </source>
</reference>
<dbReference type="AlphaFoldDB" id="A0A0D7BHY4"/>
<feature type="compositionally biased region" description="Low complexity" evidence="1">
    <location>
        <begin position="135"/>
        <end position="147"/>
    </location>
</feature>
<sequence length="315" mass="34897">MAQTKLRQVPCLKLLRLSRPAYKASFHSRTVPFVFPFDFSAVVTKPIAIVQPFSAMLDQESIESTSASTSESGGHDQASFSPKSTSDCDSGYSSSPPSPQLQPRHRQDQTESSSEPERIPSVLEHTEPVLERIHPSPLCASSPSPSLQHHHPNHIPPPPSISTSTPPPPRRPRRKQVIITQSIEHLAAEYSAKRVRYREPPPPCPVLPSGKYALMPDVAKSAGYPYVNSAGISTLGTPTTPDGYSTRYYSRSEGHMGTLEEHTRPESPALRVQHRRDTNTSLQELGNSQSCVAEKRRPRGLTKRLWHGLLGRLRR</sequence>
<evidence type="ECO:0000313" key="2">
    <source>
        <dbReference type="EMBL" id="KIY69830.1"/>
    </source>
</evidence>
<evidence type="ECO:0000313" key="3">
    <source>
        <dbReference type="Proteomes" id="UP000054007"/>
    </source>
</evidence>
<keyword evidence="3" id="KW-1185">Reference proteome</keyword>
<evidence type="ECO:0000256" key="1">
    <source>
        <dbReference type="SAM" id="MobiDB-lite"/>
    </source>
</evidence>
<feature type="region of interest" description="Disordered" evidence="1">
    <location>
        <begin position="64"/>
        <end position="121"/>
    </location>
</feature>